<sequence length="133" mass="15814">MTTLYHCHVSCVRSDIFEEIFWQEGYWSLISTNDITEVINVTHEMKDKLRNDMKNSLHAQNYQAIIAIIKNYVNNDDNNIYDDDITIQQLYIGCPIISKEDLCFDKPYDKISRYDIFHDTCYRDDTKNTNNIK</sequence>
<keyword evidence="2" id="KW-1185">Reference proteome</keyword>
<proteinExistence type="predicted"/>
<evidence type="ECO:0000313" key="1">
    <source>
        <dbReference type="EMBL" id="QKF94581.1"/>
    </source>
</evidence>
<reference evidence="1 2" key="1">
    <citation type="submission" date="2020-04" db="EMBL/GenBank/DDBJ databases">
        <title>Advantages and limits of metagenomic assembly and binning of a giant virus.</title>
        <authorList>
            <person name="Schulz F."/>
            <person name="Andreani J."/>
            <person name="Francis R."/>
            <person name="Boudjemaa H."/>
            <person name="Bou Khalil J.Y."/>
            <person name="Lee J."/>
            <person name="La Scola B."/>
            <person name="Woyke T."/>
        </authorList>
    </citation>
    <scope>NUCLEOTIDE SEQUENCE [LARGE SCALE GENOMIC DNA]</scope>
    <source>
        <strain evidence="1 2">FV1/VV64</strain>
    </source>
</reference>
<organism evidence="1 2">
    <name type="scientific">Fadolivirus FV1/VV64</name>
    <dbReference type="NCBI Taxonomy" id="3070911"/>
    <lineage>
        <taxon>Viruses</taxon>
        <taxon>Varidnaviria</taxon>
        <taxon>Bamfordvirae</taxon>
        <taxon>Nucleocytoviricota</taxon>
        <taxon>Megaviricetes</taxon>
        <taxon>Imitervirales</taxon>
        <taxon>Mimiviridae</taxon>
        <taxon>Klosneuvirinae</taxon>
        <taxon>Fadolivirus</taxon>
        <taxon>Fadolivirus algeromassiliense</taxon>
    </lineage>
</organism>
<name>A0A7D3R1U3_9VIRU</name>
<protein>
    <submittedName>
        <fullName evidence="1">Uncharacterized protein</fullName>
    </submittedName>
</protein>
<evidence type="ECO:0000313" key="2">
    <source>
        <dbReference type="Proteomes" id="UP001162001"/>
    </source>
</evidence>
<dbReference type="EMBL" id="MT418680">
    <property type="protein sequence ID" value="QKF94581.1"/>
    <property type="molecule type" value="Genomic_DNA"/>
</dbReference>
<gene>
    <name evidence="1" type="ORF">Fadolivirus_1_1123</name>
</gene>
<dbReference type="Proteomes" id="UP001162001">
    <property type="component" value="Segment"/>
</dbReference>
<accession>A0A7D3R1U3</accession>